<keyword evidence="2" id="KW-0472">Membrane</keyword>
<comment type="caution">
    <text evidence="3">The sequence shown here is derived from an EMBL/GenBank/DDBJ whole genome shotgun (WGS) entry which is preliminary data.</text>
</comment>
<gene>
    <name evidence="3" type="ORF">C4532_01575</name>
</gene>
<keyword evidence="2" id="KW-1133">Transmembrane helix</keyword>
<feature type="transmembrane region" description="Helical" evidence="2">
    <location>
        <begin position="366"/>
        <end position="386"/>
    </location>
</feature>
<organism evidence="3 4">
    <name type="scientific">Candidatus Abyssobacteria bacterium SURF_17</name>
    <dbReference type="NCBI Taxonomy" id="2093361"/>
    <lineage>
        <taxon>Bacteria</taxon>
        <taxon>Pseudomonadati</taxon>
        <taxon>Candidatus Hydrogenedentota</taxon>
        <taxon>Candidatus Abyssobacteria</taxon>
    </lineage>
</organism>
<evidence type="ECO:0000313" key="3">
    <source>
        <dbReference type="EMBL" id="RJP74795.1"/>
    </source>
</evidence>
<keyword evidence="2" id="KW-0812">Transmembrane</keyword>
<feature type="transmembrane region" description="Helical" evidence="2">
    <location>
        <begin position="306"/>
        <end position="330"/>
    </location>
</feature>
<evidence type="ECO:0000256" key="2">
    <source>
        <dbReference type="SAM" id="Phobius"/>
    </source>
</evidence>
<dbReference type="Pfam" id="PF13431">
    <property type="entry name" value="TPR_17"/>
    <property type="match status" value="1"/>
</dbReference>
<accession>A0A419F8K2</accession>
<feature type="repeat" description="TPR" evidence="1">
    <location>
        <begin position="604"/>
        <end position="637"/>
    </location>
</feature>
<feature type="repeat" description="TPR" evidence="1">
    <location>
        <begin position="706"/>
        <end position="739"/>
    </location>
</feature>
<feature type="transmembrane region" description="Helical" evidence="2">
    <location>
        <begin position="107"/>
        <end position="127"/>
    </location>
</feature>
<dbReference type="Pfam" id="PF11028">
    <property type="entry name" value="TMEM260-like"/>
    <property type="match status" value="1"/>
</dbReference>
<reference evidence="3 4" key="1">
    <citation type="journal article" date="2017" name="ISME J.">
        <title>Energy and carbon metabolisms in a deep terrestrial subsurface fluid microbial community.</title>
        <authorList>
            <person name="Momper L."/>
            <person name="Jungbluth S.P."/>
            <person name="Lee M.D."/>
            <person name="Amend J.P."/>
        </authorList>
    </citation>
    <scope>NUCLEOTIDE SEQUENCE [LARGE SCALE GENOMIC DNA]</scope>
    <source>
        <strain evidence="3">SURF_17</strain>
    </source>
</reference>
<dbReference type="Proteomes" id="UP000285961">
    <property type="component" value="Unassembled WGS sequence"/>
</dbReference>
<dbReference type="PROSITE" id="PS50293">
    <property type="entry name" value="TPR_REGION"/>
    <property type="match status" value="2"/>
</dbReference>
<feature type="repeat" description="TPR" evidence="1">
    <location>
        <begin position="638"/>
        <end position="671"/>
    </location>
</feature>
<protein>
    <submittedName>
        <fullName evidence="3">DUF2723 domain-containing protein</fullName>
    </submittedName>
</protein>
<dbReference type="AlphaFoldDB" id="A0A419F8K2"/>
<name>A0A419F8K2_9BACT</name>
<feature type="transmembrane region" description="Helical" evidence="2">
    <location>
        <begin position="74"/>
        <end position="95"/>
    </location>
</feature>
<feature type="transmembrane region" description="Helical" evidence="2">
    <location>
        <begin position="209"/>
        <end position="226"/>
    </location>
</feature>
<proteinExistence type="predicted"/>
<dbReference type="InterPro" id="IPR052724">
    <property type="entry name" value="GT117_domain-containing"/>
</dbReference>
<dbReference type="InterPro" id="IPR019734">
    <property type="entry name" value="TPR_rpt"/>
</dbReference>
<dbReference type="Gene3D" id="1.25.40.10">
    <property type="entry name" value="Tetratricopeptide repeat domain"/>
    <property type="match status" value="1"/>
</dbReference>
<dbReference type="SUPFAM" id="SSF48452">
    <property type="entry name" value="TPR-like"/>
    <property type="match status" value="1"/>
</dbReference>
<feature type="repeat" description="TPR" evidence="1">
    <location>
        <begin position="570"/>
        <end position="603"/>
    </location>
</feature>
<dbReference type="SMART" id="SM00028">
    <property type="entry name" value="TPR"/>
    <property type="match status" value="6"/>
</dbReference>
<dbReference type="Pfam" id="PF13181">
    <property type="entry name" value="TPR_8"/>
    <property type="match status" value="1"/>
</dbReference>
<dbReference type="Pfam" id="PF13432">
    <property type="entry name" value="TPR_16"/>
    <property type="match status" value="1"/>
</dbReference>
<feature type="transmembrane region" description="Helical" evidence="2">
    <location>
        <begin position="336"/>
        <end position="354"/>
    </location>
</feature>
<keyword evidence="1" id="KW-0802">TPR repeat</keyword>
<feature type="transmembrane region" description="Helical" evidence="2">
    <location>
        <begin position="167"/>
        <end position="197"/>
    </location>
</feature>
<feature type="transmembrane region" description="Helical" evidence="2">
    <location>
        <begin position="269"/>
        <end position="294"/>
    </location>
</feature>
<sequence>MKTGQSKAFVLPALVFGVTFGLYSYTACPTVYWDDAGELIAACYTLGVPHPPGHPLYAILGKLFTLMPIGSPAFRVNIMSAFFGALTCALLFQIVKELVCREEGLRRYAHFAAGAAALSLALCSLMWEQSVVAETTTLHSFFMLIVTLIAFRIEFSGEDDPRITKRLLLLSFVYGLSFTNHVAGLFFAPSLALLLLFRLRLKLFKPGRLFAMFALFLLGLVVYAYLPLSSRSNPAIDWGNPETLSNFIWVVTARQYSANLLRVPTLSGFLWGLGNIFQVFLSDMTPFGLFLALIGALRLWRTSRTVVVYGSVIVLILFSVSLNSAFISAYLVPAELMLMLWAGFGIAFLCERAGRVAIRLSGVRQAFMTYAPFCAVLLLVLFQAFVHFPENNMRQYWHAREYGVHLLSSLPENAILITGTADPLFIAWYLQYCENFRIDVKVITRNGLTRPGYLEQVRREHPELDMPHEFQFEGDEGARPSHIQTREAGLPWYANSYFKLLYEQNAPRFPMFWEGIEANQLLIEQFVPHDLVFRIVASGRSPDPHGPNLLNVDEIVTRIGDDTVAGRVYGNHAFNYGIYYQWHNDGDAARYSYEEALRLNPDDTRALNNLGALLAALGNVQEAHENFMRAFRVNPNDLTSNHNVGQSFMIRGEFHDAIPYFRRAVRLDVPKFEDYYNLGLCYAEVGRSDSAVRMFKEALVLRPESPEALSSLGVIYLRQGATESAEKLLKAALDIEPTNAENWYNLACLQVLQGDTQASSRSLKKALTIDYHRTYTLASNDHRLLPILESLVKNN</sequence>
<feature type="repeat" description="TPR" evidence="1">
    <location>
        <begin position="672"/>
        <end position="705"/>
    </location>
</feature>
<dbReference type="PROSITE" id="PS50005">
    <property type="entry name" value="TPR"/>
    <property type="match status" value="5"/>
</dbReference>
<dbReference type="InterPro" id="IPR021280">
    <property type="entry name" value="TMEM260-like"/>
</dbReference>
<dbReference type="PANTHER" id="PTHR16214">
    <property type="entry name" value="TRANSMEMBRANE PROTEIN 260"/>
    <property type="match status" value="1"/>
</dbReference>
<evidence type="ECO:0000256" key="1">
    <source>
        <dbReference type="PROSITE-ProRule" id="PRU00339"/>
    </source>
</evidence>
<dbReference type="InterPro" id="IPR011990">
    <property type="entry name" value="TPR-like_helical_dom_sf"/>
</dbReference>
<dbReference type="EMBL" id="QZKI01000010">
    <property type="protein sequence ID" value="RJP74795.1"/>
    <property type="molecule type" value="Genomic_DNA"/>
</dbReference>
<evidence type="ECO:0000313" key="4">
    <source>
        <dbReference type="Proteomes" id="UP000285961"/>
    </source>
</evidence>
<dbReference type="PANTHER" id="PTHR16214:SF3">
    <property type="entry name" value="TRANSMEMBRANE PROTEIN 260"/>
    <property type="match status" value="1"/>
</dbReference>